<gene>
    <name evidence="1" type="ORF">Pc21g18240</name>
    <name evidence="1" type="ORF">PCH_Pc21g18240</name>
</gene>
<accession>B6HNV1</accession>
<protein>
    <submittedName>
        <fullName evidence="1">Uncharacterized protein</fullName>
    </submittedName>
</protein>
<reference evidence="1 2" key="1">
    <citation type="journal article" date="2008" name="Nat. Biotechnol.">
        <title>Genome sequencing and analysis of the filamentous fungus Penicillium chrysogenum.</title>
        <authorList>
            <person name="van den Berg M.A."/>
            <person name="Albang R."/>
            <person name="Albermann K."/>
            <person name="Badger J.H."/>
            <person name="Daran J.-M."/>
            <person name="Driessen A.J.M."/>
            <person name="Garcia-Estrada C."/>
            <person name="Fedorova N.D."/>
            <person name="Harris D.M."/>
            <person name="Heijne W.H.M."/>
            <person name="Joardar V.S."/>
            <person name="Kiel J.A.K.W."/>
            <person name="Kovalchuk A."/>
            <person name="Martin J.F."/>
            <person name="Nierman W.C."/>
            <person name="Nijland J.G."/>
            <person name="Pronk J.T."/>
            <person name="Roubos J.A."/>
            <person name="van der Klei I.J."/>
            <person name="van Peij N.N.M.E."/>
            <person name="Veenhuis M."/>
            <person name="von Doehren H."/>
            <person name="Wagner C."/>
            <person name="Wortman J.R."/>
            <person name="Bovenberg R.A.L."/>
        </authorList>
    </citation>
    <scope>NUCLEOTIDE SEQUENCE [LARGE SCALE GENOMIC DNA]</scope>
    <source>
        <strain evidence="2">ATCC 28089 / DSM 1075 / NRRL 1951 / Wisconsin 54-1255</strain>
    </source>
</reference>
<dbReference type="Proteomes" id="UP000000724">
    <property type="component" value="Contig Pc00c21"/>
</dbReference>
<evidence type="ECO:0000313" key="2">
    <source>
        <dbReference type="Proteomes" id="UP000000724"/>
    </source>
</evidence>
<sequence>MKLFCIELELINLTKAEKGCNLYLKENGKTRINLLYPEENHRLFPFTDELVKQIIFHETPRCSMDNPLAISKGHGGGCETEVYPAGLESNGVHMEYGVGRAIMEDP</sequence>
<organism evidence="1 2">
    <name type="scientific">Penicillium rubens (strain ATCC 28089 / DSM 1075 / NRRL 1951 / Wisconsin 54-1255)</name>
    <name type="common">Penicillium chrysogenum</name>
    <dbReference type="NCBI Taxonomy" id="500485"/>
    <lineage>
        <taxon>Eukaryota</taxon>
        <taxon>Fungi</taxon>
        <taxon>Dikarya</taxon>
        <taxon>Ascomycota</taxon>
        <taxon>Pezizomycotina</taxon>
        <taxon>Eurotiomycetes</taxon>
        <taxon>Eurotiomycetidae</taxon>
        <taxon>Eurotiales</taxon>
        <taxon>Aspergillaceae</taxon>
        <taxon>Penicillium</taxon>
        <taxon>Penicillium chrysogenum species complex</taxon>
    </lineage>
</organism>
<name>B6HNV1_PENRW</name>
<dbReference type="VEuPathDB" id="FungiDB:PCH_Pc21g18240"/>
<keyword evidence="2" id="KW-1185">Reference proteome</keyword>
<proteinExistence type="predicted"/>
<evidence type="ECO:0000313" key="1">
    <source>
        <dbReference type="EMBL" id="CAP96721.1"/>
    </source>
</evidence>
<dbReference type="EMBL" id="AM920436">
    <property type="protein sequence ID" value="CAP96721.1"/>
    <property type="molecule type" value="Genomic_DNA"/>
</dbReference>
<dbReference type="HOGENOM" id="CLU_2224098_0_0_1"/>
<dbReference type="AlphaFoldDB" id="B6HNV1"/>